<dbReference type="PANTHER" id="PTHR22753">
    <property type="entry name" value="TRANSMEMBRANE PROTEIN 68"/>
    <property type="match status" value="1"/>
</dbReference>
<dbReference type="PIRSF" id="PIRSF016753">
    <property type="entry name" value="P_lipid/glycerol_ac_tran_prd"/>
    <property type="match status" value="1"/>
</dbReference>
<dbReference type="STRING" id="1173020.Cha6605_4188"/>
<dbReference type="HOGENOM" id="CLU_015395_1_0_3"/>
<dbReference type="GO" id="GO:0008374">
    <property type="term" value="F:O-acyltransferase activity"/>
    <property type="evidence" value="ECO:0007669"/>
    <property type="project" value="InterPro"/>
</dbReference>
<dbReference type="RefSeq" id="WP_015161244.1">
    <property type="nucleotide sequence ID" value="NC_019697.1"/>
</dbReference>
<dbReference type="InterPro" id="IPR016676">
    <property type="entry name" value="P_lipid/glycerol_AcTrfase_prd"/>
</dbReference>
<dbReference type="AlphaFoldDB" id="K9UKE1"/>
<dbReference type="EMBL" id="CP003600">
    <property type="protein sequence ID" value="AFY95133.1"/>
    <property type="molecule type" value="Genomic_DNA"/>
</dbReference>
<reference evidence="3 4" key="1">
    <citation type="submission" date="2012-05" db="EMBL/GenBank/DDBJ databases">
        <title>Finished chromosome of genome of Chamaesiphon sp. PCC 6605.</title>
        <authorList>
            <consortium name="US DOE Joint Genome Institute"/>
            <person name="Gugger M."/>
            <person name="Coursin T."/>
            <person name="Rippka R."/>
            <person name="Tandeau De Marsac N."/>
            <person name="Huntemann M."/>
            <person name="Wei C.-L."/>
            <person name="Han J."/>
            <person name="Detter J.C."/>
            <person name="Han C."/>
            <person name="Tapia R."/>
            <person name="Chen A."/>
            <person name="Kyrpides N."/>
            <person name="Mavromatis K."/>
            <person name="Markowitz V."/>
            <person name="Szeto E."/>
            <person name="Ivanova N."/>
            <person name="Pagani I."/>
            <person name="Pati A."/>
            <person name="Goodwin L."/>
            <person name="Nordberg H.P."/>
            <person name="Cantor M.N."/>
            <person name="Hua S.X."/>
            <person name="Woyke T."/>
            <person name="Kerfeld C.A."/>
        </authorList>
    </citation>
    <scope>NUCLEOTIDE SEQUENCE [LARGE SCALE GENOMIC DNA]</scope>
    <source>
        <strain evidence="4">ATCC 27169 / PCC 6605</strain>
    </source>
</reference>
<keyword evidence="4" id="KW-1185">Reference proteome</keyword>
<dbReference type="GO" id="GO:0016020">
    <property type="term" value="C:membrane"/>
    <property type="evidence" value="ECO:0007669"/>
    <property type="project" value="TreeGrafter"/>
</dbReference>
<evidence type="ECO:0000313" key="4">
    <source>
        <dbReference type="Proteomes" id="UP000010366"/>
    </source>
</evidence>
<accession>K9UKE1</accession>
<dbReference type="Pfam" id="PF03982">
    <property type="entry name" value="DAGAT"/>
    <property type="match status" value="1"/>
</dbReference>
<keyword evidence="1 3" id="KW-0808">Transferase</keyword>
<dbReference type="PANTHER" id="PTHR22753:SF14">
    <property type="entry name" value="MONOACYLGLYCEROL_DIACYLGLYCEROL O-ACYLTRANSFERASE"/>
    <property type="match status" value="1"/>
</dbReference>
<dbReference type="CDD" id="cd07987">
    <property type="entry name" value="LPLAT_MGAT-like"/>
    <property type="match status" value="1"/>
</dbReference>
<protein>
    <submittedName>
        <fullName evidence="3">1-acyl-sn-glycerol-3-phosphate acyltransferase</fullName>
    </submittedName>
</protein>
<keyword evidence="2 3" id="KW-0012">Acyltransferase</keyword>
<evidence type="ECO:0000256" key="1">
    <source>
        <dbReference type="ARBA" id="ARBA00022679"/>
    </source>
</evidence>
<dbReference type="eggNOG" id="COG0204">
    <property type="taxonomic scope" value="Bacteria"/>
</dbReference>
<evidence type="ECO:0000313" key="3">
    <source>
        <dbReference type="EMBL" id="AFY95133.1"/>
    </source>
</evidence>
<dbReference type="SUPFAM" id="SSF69593">
    <property type="entry name" value="Glycerol-3-phosphate (1)-acyltransferase"/>
    <property type="match status" value="1"/>
</dbReference>
<evidence type="ECO:0000256" key="2">
    <source>
        <dbReference type="ARBA" id="ARBA00023315"/>
    </source>
</evidence>
<name>K9UKE1_CHAP6</name>
<organism evidence="3 4">
    <name type="scientific">Chamaesiphon minutus (strain ATCC 27169 / PCC 6605)</name>
    <dbReference type="NCBI Taxonomy" id="1173020"/>
    <lineage>
        <taxon>Bacteria</taxon>
        <taxon>Bacillati</taxon>
        <taxon>Cyanobacteriota</taxon>
        <taxon>Cyanophyceae</taxon>
        <taxon>Gomontiellales</taxon>
        <taxon>Chamaesiphonaceae</taxon>
        <taxon>Chamaesiphon</taxon>
    </lineage>
</organism>
<proteinExistence type="predicted"/>
<dbReference type="InterPro" id="IPR007130">
    <property type="entry name" value="DAGAT"/>
</dbReference>
<gene>
    <name evidence="3" type="ORF">Cha6605_4188</name>
</gene>
<dbReference type="KEGG" id="cmp:Cha6605_4188"/>
<dbReference type="Proteomes" id="UP000010366">
    <property type="component" value="Chromosome"/>
</dbReference>
<sequence length="318" mass="36061">MFGTIDEDNLAAIDKLRPKTILTLNLRPLLNNSQQPSHLPPPKPHKYDGWSLDDRDPRVICEIFMPMWQWMHDRYFRVTSTGWENVPQEGRMLVVGSHNGGLAAPDMFMLMYEWFCRYGTERPAYGLAHPSVWKYFGPISNLAARAGAIVAHPKMAMAALQKEAPVLVYPGGAEDIFRPHSQRHQIQLAGRKGFIKVALRERAPIVPVVSIGAHDSLIVLADLYPIFERLHEWGLPWLFGIDPVVLPIYLGLPWGVAFGPLPNIPLPTQVHIHICKPIEFDRYGRGAASDRDYVDACYTLIEQQMQAELDRVIADRRS</sequence>